<protein>
    <submittedName>
        <fullName evidence="2">46045_t:CDS:1</fullName>
    </submittedName>
</protein>
<keyword evidence="3" id="KW-1185">Reference proteome</keyword>
<evidence type="ECO:0000256" key="1">
    <source>
        <dbReference type="SAM" id="Coils"/>
    </source>
</evidence>
<keyword evidence="1" id="KW-0175">Coiled coil</keyword>
<reference evidence="2 3" key="1">
    <citation type="submission" date="2021-06" db="EMBL/GenBank/DDBJ databases">
        <authorList>
            <person name="Kallberg Y."/>
            <person name="Tangrot J."/>
            <person name="Rosling A."/>
        </authorList>
    </citation>
    <scope>NUCLEOTIDE SEQUENCE [LARGE SCALE GENOMIC DNA]</scope>
    <source>
        <strain evidence="2 3">120-4 pot B 10/14</strain>
    </source>
</reference>
<organism evidence="2 3">
    <name type="scientific">Gigaspora margarita</name>
    <dbReference type="NCBI Taxonomy" id="4874"/>
    <lineage>
        <taxon>Eukaryota</taxon>
        <taxon>Fungi</taxon>
        <taxon>Fungi incertae sedis</taxon>
        <taxon>Mucoromycota</taxon>
        <taxon>Glomeromycotina</taxon>
        <taxon>Glomeromycetes</taxon>
        <taxon>Diversisporales</taxon>
        <taxon>Gigasporaceae</taxon>
        <taxon>Gigaspora</taxon>
    </lineage>
</organism>
<proteinExistence type="predicted"/>
<accession>A0ABN7V690</accession>
<feature type="coiled-coil region" evidence="1">
    <location>
        <begin position="616"/>
        <end position="643"/>
    </location>
</feature>
<dbReference type="EMBL" id="CAJVQB010009861">
    <property type="protein sequence ID" value="CAG8734437.1"/>
    <property type="molecule type" value="Genomic_DNA"/>
</dbReference>
<comment type="caution">
    <text evidence="2">The sequence shown here is derived from an EMBL/GenBank/DDBJ whole genome shotgun (WGS) entry which is preliminary data.</text>
</comment>
<name>A0ABN7V690_GIGMA</name>
<dbReference type="Proteomes" id="UP000789901">
    <property type="component" value="Unassembled WGS sequence"/>
</dbReference>
<evidence type="ECO:0000313" key="3">
    <source>
        <dbReference type="Proteomes" id="UP000789901"/>
    </source>
</evidence>
<evidence type="ECO:0000313" key="2">
    <source>
        <dbReference type="EMBL" id="CAG8734437.1"/>
    </source>
</evidence>
<dbReference type="Gene3D" id="3.40.50.300">
    <property type="entry name" value="P-loop containing nucleotide triphosphate hydrolases"/>
    <property type="match status" value="1"/>
</dbReference>
<sequence length="687" mass="80198">MVVHNGYAFPRNHHFPRDRMVEYYNDNVWKAINEVLQGPQAIWIIGLGLGEGETLEEIQSISQFVLEDGRTFRTWMKHTDIVKACKELFEDAVNWQFQEGIISEERKRKSLESLKIVELAEQVFGANHAGGKLANEINNWHPTAISVHENIKQSCVEHGYRERWNAPNYQVENVICIDIKECYPASMHGQGECSSWFKRFGHSTHHLVRVAVNGELPPNDIIGFAQVRSFRFVSNIHSAIPVWYGKHFACRSREGCGKAKGWTPIVLLQYLLEAGKFTQGNKVEEKRLTHWVVIDESELDFLIQDCIKEGIYAGSNKCPLGHILTYYKGHQPQYIHLRASMLAYAHINLLEMLQRFGPNKVVRITTDSIYIYEERPYIRLKTYLPSLNKLNKRLAIQRFKLVKVFQKTKMPLAVGEYFPYSKHKPFVCHDCFWDWYAHKGFREVIPNKKPSSNTSIAITKISEPLKEKILSEPIREIQPGQWRDKGEKIHGPDPNVVYWPKNRHWESIKDITEISYLNGGGGSGKTTCAIRIFKDINMIVFTHTNALAKDFQNDHKVKAQTWHSFFRWNGVGEWTPECMGEKKFPRVVIWDEPPLFFGEMPHDWLKERTEYYEEVLTDYRAKCPRLQELKKKMRRQNNRAQSDLFREALPVAKKWEYLEAEWKPSDHILSAHILSRRIASHKCLELH</sequence>
<dbReference type="SUPFAM" id="SSF52540">
    <property type="entry name" value="P-loop containing nucleoside triphosphate hydrolases"/>
    <property type="match status" value="1"/>
</dbReference>
<gene>
    <name evidence="2" type="ORF">GMARGA_LOCUS14710</name>
</gene>
<dbReference type="InterPro" id="IPR027417">
    <property type="entry name" value="P-loop_NTPase"/>
</dbReference>